<dbReference type="STRING" id="6248.A0A0K0EDD5"/>
<feature type="domain" description="Micro-fibrillar-associated protein 1 C-terminal" evidence="3">
    <location>
        <begin position="181"/>
        <end position="395"/>
    </location>
</feature>
<feature type="region of interest" description="Disordered" evidence="2">
    <location>
        <begin position="213"/>
        <end position="232"/>
    </location>
</feature>
<keyword evidence="4" id="KW-1185">Reference proteome</keyword>
<dbReference type="AlphaFoldDB" id="A0A0K0EDD5"/>
<accession>A0A0K0EDD5</accession>
<feature type="compositionally biased region" description="Acidic residues" evidence="2">
    <location>
        <begin position="157"/>
        <end position="186"/>
    </location>
</feature>
<dbReference type="Proteomes" id="UP000035681">
    <property type="component" value="Unplaced"/>
</dbReference>
<proteinExistence type="inferred from homology"/>
<reference evidence="5" key="1">
    <citation type="submission" date="2015-08" db="UniProtKB">
        <authorList>
            <consortium name="WormBaseParasite"/>
        </authorList>
    </citation>
    <scope>IDENTIFICATION</scope>
</reference>
<dbReference type="WBParaSite" id="TCONS_00006873.p1">
    <property type="protein sequence ID" value="TCONS_00006873.p1"/>
    <property type="gene ID" value="XLOC_004976"/>
</dbReference>
<comment type="similarity">
    <text evidence="1">Belongs to the MFAP1 family.</text>
</comment>
<evidence type="ECO:0000313" key="5">
    <source>
        <dbReference type="WBParaSite" id="SSTP_0000749800.1"/>
    </source>
</evidence>
<feature type="compositionally biased region" description="Basic and acidic residues" evidence="2">
    <location>
        <begin position="213"/>
        <end position="229"/>
    </location>
</feature>
<dbReference type="Pfam" id="PF06991">
    <property type="entry name" value="MFAP1"/>
    <property type="match status" value="1"/>
</dbReference>
<dbReference type="WBParaSite" id="SSTP_0000749800.1">
    <property type="protein sequence ID" value="SSTP_0000749800.1"/>
    <property type="gene ID" value="SSTP_0000749800"/>
</dbReference>
<dbReference type="PANTHER" id="PTHR15327">
    <property type="entry name" value="MICROFIBRIL-ASSOCIATED PROTEIN"/>
    <property type="match status" value="1"/>
</dbReference>
<feature type="region of interest" description="Disordered" evidence="2">
    <location>
        <begin position="72"/>
        <end position="193"/>
    </location>
</feature>
<evidence type="ECO:0000256" key="2">
    <source>
        <dbReference type="SAM" id="MobiDB-lite"/>
    </source>
</evidence>
<feature type="compositionally biased region" description="Acidic residues" evidence="2">
    <location>
        <begin position="120"/>
        <end position="140"/>
    </location>
</feature>
<dbReference type="InterPro" id="IPR009730">
    <property type="entry name" value="MFAP1_C"/>
</dbReference>
<name>A0A0K0EDD5_STRER</name>
<dbReference type="InterPro" id="IPR033194">
    <property type="entry name" value="MFAP1"/>
</dbReference>
<evidence type="ECO:0000313" key="4">
    <source>
        <dbReference type="Proteomes" id="UP000035681"/>
    </source>
</evidence>
<evidence type="ECO:0000259" key="3">
    <source>
        <dbReference type="Pfam" id="PF06991"/>
    </source>
</evidence>
<sequence>MNSLNKTVSSRISKITTNVAAVPVKNEKGQVTMKKVKVQRYVAGKAPACSDSESDDSIEIINKDDFEKIVTKSSRNVIEPESNEKHSSKAQHQSDSESSENEEEMERRRMRLKSKHQKDEVDEMENIYCNDELELDDDEDNVKRRRALLKSQKLKDDNDEIDNDNQSEDESIEEESSEEESEEEEDNVPRLKPVFVPRKDRVTLIEIQKEKEAEVKAEIEEEKRKEARKQQSVSLLEMTLKAEKEAEEVKKLADVLDLTEIVTDDDDDEIAYELWKIREMNRLKRDREERELYAHEQEEIEKLRNMTEEERDKYFEINPKIITNKQQKGKLKFLQKYFHRGAFFLDKNDEILSRDFTETTLDDNFDKSVLPKVMQVKNFGKSSRSKWTHLTAEDTTDHQGAWAAKTGFNEKFTTKHAAGMKNIFVKPTSLKRKHD</sequence>
<feature type="compositionally biased region" description="Basic and acidic residues" evidence="2">
    <location>
        <begin position="82"/>
        <end position="95"/>
    </location>
</feature>
<evidence type="ECO:0000256" key="1">
    <source>
        <dbReference type="ARBA" id="ARBA00008155"/>
    </source>
</evidence>
<protein>
    <submittedName>
        <fullName evidence="5 6">MFAP1 domain-containing protein</fullName>
    </submittedName>
</protein>
<organism evidence="5">
    <name type="scientific">Strongyloides stercoralis</name>
    <name type="common">Threadworm</name>
    <dbReference type="NCBI Taxonomy" id="6248"/>
    <lineage>
        <taxon>Eukaryota</taxon>
        <taxon>Metazoa</taxon>
        <taxon>Ecdysozoa</taxon>
        <taxon>Nematoda</taxon>
        <taxon>Chromadorea</taxon>
        <taxon>Rhabditida</taxon>
        <taxon>Tylenchina</taxon>
        <taxon>Panagrolaimomorpha</taxon>
        <taxon>Strongyloidoidea</taxon>
        <taxon>Strongyloididae</taxon>
        <taxon>Strongyloides</taxon>
    </lineage>
</organism>
<evidence type="ECO:0000313" key="6">
    <source>
        <dbReference type="WBParaSite" id="TCONS_00006873.p1"/>
    </source>
</evidence>